<dbReference type="AlphaFoldDB" id="A0A1T5G4G5"/>
<accession>A0A1T5G4G5</accession>
<reference evidence="8" key="1">
    <citation type="submission" date="2017-02" db="EMBL/GenBank/DDBJ databases">
        <authorList>
            <person name="Varghese N."/>
            <person name="Submissions S."/>
        </authorList>
    </citation>
    <scope>NUCLEOTIDE SEQUENCE [LARGE SCALE GENOMIC DNA]</scope>
    <source>
        <strain evidence="8">R11H</strain>
    </source>
</reference>
<gene>
    <name evidence="7" type="ORF">SAMN06295937_10567</name>
</gene>
<comment type="cofactor">
    <cofactor evidence="1 5">
        <name>FAD</name>
        <dbReference type="ChEBI" id="CHEBI:57692"/>
    </cofactor>
</comment>
<dbReference type="Gene3D" id="3.50.50.60">
    <property type="entry name" value="FAD/NAD(P)-binding domain"/>
    <property type="match status" value="1"/>
</dbReference>
<dbReference type="InterPro" id="IPR007867">
    <property type="entry name" value="GMC_OxRtase_C"/>
</dbReference>
<evidence type="ECO:0000256" key="4">
    <source>
        <dbReference type="ARBA" id="ARBA00022827"/>
    </source>
</evidence>
<keyword evidence="3" id="KW-0285">Flavoprotein</keyword>
<dbReference type="InterPro" id="IPR000172">
    <property type="entry name" value="GMC_OxRdtase_N"/>
</dbReference>
<sequence length="577" mass="63517">MECAVEDNSYYDMIIVGAGAAGCVLASRLSEFPDKKILLIEAGPDLPPGQEHPDIVDSFFTSLWNDSFTWSGLMAEAGPAPGHGSAWPETFYTQGFGVGGGSNINGMAADRGQPADYDEWRDLGATGWGWDDVLPYFNKLERDADFSGPLHGQDGPMPVRRLRPEHYSPFARGVEKVLRERGSAAIEDYNGDFRDGVGPMPMTCLADRRVSAAMAYLDADVRKRPNLTIMADAQVDRVIVYEGRARGVKLRSRSGFQTLNAAEVVLSCGAIFSPALLLRSGIGCTEELENLGIEVVKELPCVGRNLLNHPGVALVMHLHRAAEQPRDVNVWQQNVLRYSSNIPGCTQHDMMFYPATKQSWHELGRSVGTLMCIVQKAYSQGSVTLVSKEPDILPRVRFNLLDDERDFERLVKALQMSLEIAEDPKIKKLRHELFVPSGAIVARLARRTKSNAILARLIVLALRIPPLRWLALRNGRVDVRKLLGDKQALRDYVRANAQGAYHVCGTYRIGTPGDPNVVVDPDCKVVGLCGLRVIDASIFPTLPRALTHLPVLMAAEKMADRVKAEWHGDIGGMIPST</sequence>
<dbReference type="GO" id="GO:0050660">
    <property type="term" value="F:flavin adenine dinucleotide binding"/>
    <property type="evidence" value="ECO:0007669"/>
    <property type="project" value="InterPro"/>
</dbReference>
<keyword evidence="4 5" id="KW-0274">FAD</keyword>
<feature type="domain" description="Glucose-methanol-choline oxidoreductase N-terminal" evidence="6">
    <location>
        <begin position="269"/>
        <end position="283"/>
    </location>
</feature>
<dbReference type="GO" id="GO:0016614">
    <property type="term" value="F:oxidoreductase activity, acting on CH-OH group of donors"/>
    <property type="evidence" value="ECO:0007669"/>
    <property type="project" value="InterPro"/>
</dbReference>
<dbReference type="Proteomes" id="UP000190044">
    <property type="component" value="Unassembled WGS sequence"/>
</dbReference>
<dbReference type="InterPro" id="IPR012132">
    <property type="entry name" value="GMC_OxRdtase"/>
</dbReference>
<dbReference type="Pfam" id="PF05199">
    <property type="entry name" value="GMC_oxred_C"/>
    <property type="match status" value="1"/>
</dbReference>
<evidence type="ECO:0000259" key="6">
    <source>
        <dbReference type="PROSITE" id="PS00624"/>
    </source>
</evidence>
<evidence type="ECO:0000256" key="5">
    <source>
        <dbReference type="PIRSR" id="PIRSR000137-2"/>
    </source>
</evidence>
<evidence type="ECO:0000256" key="1">
    <source>
        <dbReference type="ARBA" id="ARBA00001974"/>
    </source>
</evidence>
<dbReference type="EMBL" id="FUYP01000056">
    <property type="protein sequence ID" value="SKC03204.1"/>
    <property type="molecule type" value="Genomic_DNA"/>
</dbReference>
<organism evidence="7 8">
    <name type="scientific">Sphingopyxis flava</name>
    <dbReference type="NCBI Taxonomy" id="1507287"/>
    <lineage>
        <taxon>Bacteria</taxon>
        <taxon>Pseudomonadati</taxon>
        <taxon>Pseudomonadota</taxon>
        <taxon>Alphaproteobacteria</taxon>
        <taxon>Sphingomonadales</taxon>
        <taxon>Sphingomonadaceae</taxon>
        <taxon>Sphingopyxis</taxon>
    </lineage>
</organism>
<dbReference type="Pfam" id="PF00732">
    <property type="entry name" value="GMC_oxred_N"/>
    <property type="match status" value="1"/>
</dbReference>
<evidence type="ECO:0000313" key="7">
    <source>
        <dbReference type="EMBL" id="SKC03204.1"/>
    </source>
</evidence>
<dbReference type="PROSITE" id="PS00624">
    <property type="entry name" value="GMC_OXRED_2"/>
    <property type="match status" value="1"/>
</dbReference>
<evidence type="ECO:0000256" key="3">
    <source>
        <dbReference type="ARBA" id="ARBA00022630"/>
    </source>
</evidence>
<evidence type="ECO:0000313" key="8">
    <source>
        <dbReference type="Proteomes" id="UP000190044"/>
    </source>
</evidence>
<dbReference type="SUPFAM" id="SSF51905">
    <property type="entry name" value="FAD/NAD(P)-binding domain"/>
    <property type="match status" value="1"/>
</dbReference>
<dbReference type="PANTHER" id="PTHR11552:SF147">
    <property type="entry name" value="CHOLINE DEHYDROGENASE, MITOCHONDRIAL"/>
    <property type="match status" value="1"/>
</dbReference>
<keyword evidence="8" id="KW-1185">Reference proteome</keyword>
<feature type="binding site" evidence="5">
    <location>
        <position position="235"/>
    </location>
    <ligand>
        <name>FAD</name>
        <dbReference type="ChEBI" id="CHEBI:57692"/>
    </ligand>
</feature>
<dbReference type="SUPFAM" id="SSF54373">
    <property type="entry name" value="FAD-linked reductases, C-terminal domain"/>
    <property type="match status" value="1"/>
</dbReference>
<dbReference type="InterPro" id="IPR036188">
    <property type="entry name" value="FAD/NAD-bd_sf"/>
</dbReference>
<dbReference type="PIRSF" id="PIRSF000137">
    <property type="entry name" value="Alcohol_oxidase"/>
    <property type="match status" value="1"/>
</dbReference>
<dbReference type="PANTHER" id="PTHR11552">
    <property type="entry name" value="GLUCOSE-METHANOL-CHOLINE GMC OXIDOREDUCTASE"/>
    <property type="match status" value="1"/>
</dbReference>
<comment type="similarity">
    <text evidence="2">Belongs to the GMC oxidoreductase family.</text>
</comment>
<evidence type="ECO:0000256" key="2">
    <source>
        <dbReference type="ARBA" id="ARBA00010790"/>
    </source>
</evidence>
<name>A0A1T5G4G5_9SPHN</name>
<dbReference type="Gene3D" id="3.30.410.40">
    <property type="match status" value="1"/>
</dbReference>
<protein>
    <submittedName>
        <fullName evidence="7">5-(Hydroxymethyl)furfural/furfural oxidase</fullName>
    </submittedName>
</protein>
<proteinExistence type="inferred from homology"/>